<name>A0A8T0EC86_ARGBR</name>
<dbReference type="EMBL" id="JABXBU010002228">
    <property type="protein sequence ID" value="KAF8770243.1"/>
    <property type="molecule type" value="Genomic_DNA"/>
</dbReference>
<protein>
    <submittedName>
        <fullName evidence="2">Uncharacterized protein</fullName>
    </submittedName>
</protein>
<accession>A0A8T0EC86</accession>
<dbReference type="Proteomes" id="UP000807504">
    <property type="component" value="Unassembled WGS sequence"/>
</dbReference>
<evidence type="ECO:0000256" key="1">
    <source>
        <dbReference type="SAM" id="Coils"/>
    </source>
</evidence>
<keyword evidence="3" id="KW-1185">Reference proteome</keyword>
<gene>
    <name evidence="2" type="ORF">HNY73_017800</name>
</gene>
<reference evidence="2" key="2">
    <citation type="submission" date="2020-06" db="EMBL/GenBank/DDBJ databases">
        <authorList>
            <person name="Sheffer M."/>
        </authorList>
    </citation>
    <scope>NUCLEOTIDE SEQUENCE</scope>
</reference>
<dbReference type="AlphaFoldDB" id="A0A8T0EC86"/>
<organism evidence="2 3">
    <name type="scientific">Argiope bruennichi</name>
    <name type="common">Wasp spider</name>
    <name type="synonym">Aranea bruennichi</name>
    <dbReference type="NCBI Taxonomy" id="94029"/>
    <lineage>
        <taxon>Eukaryota</taxon>
        <taxon>Metazoa</taxon>
        <taxon>Ecdysozoa</taxon>
        <taxon>Arthropoda</taxon>
        <taxon>Chelicerata</taxon>
        <taxon>Arachnida</taxon>
        <taxon>Araneae</taxon>
        <taxon>Araneomorphae</taxon>
        <taxon>Entelegynae</taxon>
        <taxon>Araneoidea</taxon>
        <taxon>Araneidae</taxon>
        <taxon>Argiope</taxon>
    </lineage>
</organism>
<evidence type="ECO:0000313" key="2">
    <source>
        <dbReference type="EMBL" id="KAF8770243.1"/>
    </source>
</evidence>
<evidence type="ECO:0000313" key="3">
    <source>
        <dbReference type="Proteomes" id="UP000807504"/>
    </source>
</evidence>
<sequence length="195" mass="22091">MSVWSTLIFARLIKAYSSEESSRKLYCIKVADEDRYDPAYGVEPMDCTESPEGPPGRRELKKGDYQLITLFKADDPSYDHDTMGLDDGDTLSSTSSEYFTCEEDLTSNKSSPGSEISDSELDVVESELNNIFMDIQRLSRRLQQANNQNHTLQSNVGRFQRNILKADNKIKKLCTKRVVKKPCLLSDRKVSSSVK</sequence>
<feature type="coiled-coil region" evidence="1">
    <location>
        <begin position="128"/>
        <end position="162"/>
    </location>
</feature>
<keyword evidence="1" id="KW-0175">Coiled coil</keyword>
<reference evidence="2" key="1">
    <citation type="journal article" date="2020" name="bioRxiv">
        <title>Chromosome-level reference genome of the European wasp spider Argiope bruennichi: a resource for studies on range expansion and evolutionary adaptation.</title>
        <authorList>
            <person name="Sheffer M.M."/>
            <person name="Hoppe A."/>
            <person name="Krehenwinkel H."/>
            <person name="Uhl G."/>
            <person name="Kuss A.W."/>
            <person name="Jensen L."/>
            <person name="Jensen C."/>
            <person name="Gillespie R.G."/>
            <person name="Hoff K.J."/>
            <person name="Prost S."/>
        </authorList>
    </citation>
    <scope>NUCLEOTIDE SEQUENCE</scope>
</reference>
<comment type="caution">
    <text evidence="2">The sequence shown here is derived from an EMBL/GenBank/DDBJ whole genome shotgun (WGS) entry which is preliminary data.</text>
</comment>
<proteinExistence type="predicted"/>